<proteinExistence type="predicted"/>
<feature type="region of interest" description="Disordered" evidence="1">
    <location>
        <begin position="109"/>
        <end position="142"/>
    </location>
</feature>
<name>A0ABP0EL24_9ASCO</name>
<dbReference type="Gene3D" id="3.80.10.10">
    <property type="entry name" value="Ribonuclease Inhibitor"/>
    <property type="match status" value="1"/>
</dbReference>
<dbReference type="InterPro" id="IPR032675">
    <property type="entry name" value="LRR_dom_sf"/>
</dbReference>
<feature type="compositionally biased region" description="Polar residues" evidence="1">
    <location>
        <begin position="110"/>
        <end position="121"/>
    </location>
</feature>
<sequence>MTSINKTAPLPYEDEPMYEYNSFVRPTSYETDEENSAYHHNINNIKRSKSCTRLPTQLTRSPSVKRFHRRRRASPKSSLLASTPLSIQTHHMSYETEFSEQEFSFSEDSYVNSPLNSSGSDSDLESLPDTEQSTPNTSPLYNSNKLHDFPFILSNSAKKSKAYFFDQQQEIKEQQEQLLYHQQIQQTQQPSIFEIPEIVHKIIKFADLQSTIIPQEGTTIRRKPLSLKHAMLIYGNSEDAEAAMKDKRSQSSVQEHGILYNCLMVNRLFHEITKEIIQSKFFFSSEPLFQNYIQTHSKSTVSPESRPNPSMVVFHKLYSTKSAALDVVNKQIGYKNLEWVEFYMCPKLLPSLSMFENGFNIKKFVVTGSKVMDDSLLIHVSKKCRHLEVLDVRACELISDSGVYSIGKYCKRLTSVNFGRKKKGHLITDNSLSLLVRNNPNLNTIGLAGCNITDKVLWEIAIVCNRSVERLSLNNCTQITNQSIPLILHSNYFPNLSVLELRFVDQLTNFMPIIEFKRRQELRGITTLIEVCEVLCTKMQEQEREMDRAISKRIFRDILDWVNDTDDDVSHHSLISARNSIASATSRVA</sequence>
<gene>
    <name evidence="3" type="primary">AMN1</name>
    <name evidence="3" type="ORF">CAAN4_H16886</name>
</gene>
<feature type="region of interest" description="Disordered" evidence="1">
    <location>
        <begin position="60"/>
        <end position="84"/>
    </location>
</feature>
<dbReference type="PANTHER" id="PTHR13318">
    <property type="entry name" value="PARTNER OF PAIRED, ISOFORM B-RELATED"/>
    <property type="match status" value="1"/>
</dbReference>
<dbReference type="InterPro" id="IPR057207">
    <property type="entry name" value="FBXL15_LRR"/>
</dbReference>
<feature type="compositionally biased region" description="Basic residues" evidence="1">
    <location>
        <begin position="63"/>
        <end position="74"/>
    </location>
</feature>
<dbReference type="Pfam" id="PF25372">
    <property type="entry name" value="DUF7885"/>
    <property type="match status" value="1"/>
</dbReference>
<reference evidence="3 4" key="1">
    <citation type="submission" date="2024-01" db="EMBL/GenBank/DDBJ databases">
        <authorList>
            <consortium name="Genoscope - CEA"/>
            <person name="William W."/>
        </authorList>
    </citation>
    <scope>NUCLEOTIDE SEQUENCE [LARGE SCALE GENOMIC DNA]</scope>
    <source>
        <strain evidence="3 4">29B2s-10</strain>
    </source>
</reference>
<feature type="compositionally biased region" description="Polar residues" evidence="1">
    <location>
        <begin position="129"/>
        <end position="142"/>
    </location>
</feature>
<dbReference type="SMART" id="SM00367">
    <property type="entry name" value="LRR_CC"/>
    <property type="match status" value="4"/>
</dbReference>
<evidence type="ECO:0000313" key="4">
    <source>
        <dbReference type="Proteomes" id="UP001497600"/>
    </source>
</evidence>
<organism evidence="3 4">
    <name type="scientific">[Candida] anglica</name>
    <dbReference type="NCBI Taxonomy" id="148631"/>
    <lineage>
        <taxon>Eukaryota</taxon>
        <taxon>Fungi</taxon>
        <taxon>Dikarya</taxon>
        <taxon>Ascomycota</taxon>
        <taxon>Saccharomycotina</taxon>
        <taxon>Pichiomycetes</taxon>
        <taxon>Debaryomycetaceae</taxon>
        <taxon>Kurtzmaniella</taxon>
    </lineage>
</organism>
<protein>
    <submittedName>
        <fullName evidence="3">Antagonist of mitotic exit network protein 1</fullName>
    </submittedName>
</protein>
<dbReference type="InterPro" id="IPR006553">
    <property type="entry name" value="Leu-rich_rpt_Cys-con_subtyp"/>
</dbReference>
<feature type="compositionally biased region" description="Polar residues" evidence="1">
    <location>
        <begin position="75"/>
        <end position="84"/>
    </location>
</feature>
<accession>A0ABP0EL24</accession>
<evidence type="ECO:0000259" key="2">
    <source>
        <dbReference type="Pfam" id="PF25372"/>
    </source>
</evidence>
<dbReference type="SUPFAM" id="SSF52047">
    <property type="entry name" value="RNI-like"/>
    <property type="match status" value="1"/>
</dbReference>
<evidence type="ECO:0000313" key="3">
    <source>
        <dbReference type="EMBL" id="CAK7921659.1"/>
    </source>
</evidence>
<dbReference type="EMBL" id="OZ004260">
    <property type="protein sequence ID" value="CAK7921659.1"/>
    <property type="molecule type" value="Genomic_DNA"/>
</dbReference>
<feature type="domain" description="F-box/LRR-repeat protein 15-like leucin rich repeat" evidence="2">
    <location>
        <begin position="360"/>
        <end position="490"/>
    </location>
</feature>
<evidence type="ECO:0000256" key="1">
    <source>
        <dbReference type="SAM" id="MobiDB-lite"/>
    </source>
</evidence>
<dbReference type="CDD" id="cd09293">
    <property type="entry name" value="AMN1"/>
    <property type="match status" value="1"/>
</dbReference>
<dbReference type="Proteomes" id="UP001497600">
    <property type="component" value="Chromosome H"/>
</dbReference>
<keyword evidence="4" id="KW-1185">Reference proteome</keyword>